<reference evidence="6 7" key="1">
    <citation type="journal article" date="2009" name="Proc. Natl. Acad. Sci. U.S.A.">
        <title>Characterizing a model human gut microbiota composed of members of its two dominant bacterial phyla.</title>
        <authorList>
            <person name="Mahowald M.A."/>
            <person name="Rey F.E."/>
            <person name="Seedorf H."/>
            <person name="Turnbaugh P.J."/>
            <person name="Fulton R.S."/>
            <person name="Wollam A."/>
            <person name="Shah N."/>
            <person name="Wang C."/>
            <person name="Magrini V."/>
            <person name="Wilson R.K."/>
            <person name="Cantarel B.L."/>
            <person name="Coutinho P.M."/>
            <person name="Henrissat B."/>
            <person name="Crock L.W."/>
            <person name="Russell A."/>
            <person name="Verberkmoes N.C."/>
            <person name="Hettich R.L."/>
            <person name="Gordon J.I."/>
        </authorList>
    </citation>
    <scope>NUCLEOTIDE SEQUENCE [LARGE SCALE GENOMIC DNA]</scope>
    <source>
        <strain evidence="7">ATCC 27750 / DSM 3376 / VPI C15-48 / C15-B4</strain>
    </source>
</reference>
<evidence type="ECO:0000259" key="5">
    <source>
        <dbReference type="PROSITE" id="PS51910"/>
    </source>
</evidence>
<dbReference type="AlphaFoldDB" id="C4Z4P3"/>
<evidence type="ECO:0000256" key="4">
    <source>
        <dbReference type="RuleBase" id="RU004453"/>
    </source>
</evidence>
<evidence type="ECO:0000256" key="3">
    <source>
        <dbReference type="RuleBase" id="RU000489"/>
    </source>
</evidence>
<dbReference type="InterPro" id="IPR036582">
    <property type="entry name" value="Mao_N_sf"/>
</dbReference>
<dbReference type="Pfam" id="PF07833">
    <property type="entry name" value="Cu_amine_oxidN1"/>
    <property type="match status" value="1"/>
</dbReference>
<dbReference type="InterPro" id="IPR001223">
    <property type="entry name" value="Glyco_hydro18_cat"/>
</dbReference>
<dbReference type="GO" id="GO:0004553">
    <property type="term" value="F:hydrolase activity, hydrolyzing O-glycosyl compounds"/>
    <property type="evidence" value="ECO:0007669"/>
    <property type="project" value="InterPro"/>
</dbReference>
<dbReference type="Gene3D" id="3.10.50.10">
    <property type="match status" value="1"/>
</dbReference>
<protein>
    <submittedName>
        <fullName evidence="6">Glycoside Hydrolase Family 18 protein</fullName>
    </submittedName>
</protein>
<keyword evidence="1 3" id="KW-0378">Hydrolase</keyword>
<dbReference type="GO" id="GO:0005975">
    <property type="term" value="P:carbohydrate metabolic process"/>
    <property type="evidence" value="ECO:0007669"/>
    <property type="project" value="InterPro"/>
</dbReference>
<gene>
    <name evidence="6" type="ordered locus">EUBELI_01943</name>
</gene>
<proteinExistence type="inferred from homology"/>
<dbReference type="PROSITE" id="PS51910">
    <property type="entry name" value="GH18_2"/>
    <property type="match status" value="1"/>
</dbReference>
<dbReference type="Proteomes" id="UP000001476">
    <property type="component" value="Chromosome"/>
</dbReference>
<dbReference type="Gene3D" id="3.20.20.80">
    <property type="entry name" value="Glycosidases"/>
    <property type="match status" value="1"/>
</dbReference>
<dbReference type="CAZy" id="GH18">
    <property type="family name" value="Glycoside Hydrolase Family 18"/>
</dbReference>
<dbReference type="InterPro" id="IPR011583">
    <property type="entry name" value="Chitinase_II/V-like_cat"/>
</dbReference>
<dbReference type="InterPro" id="IPR017853">
    <property type="entry name" value="GH"/>
</dbReference>
<dbReference type="Pfam" id="PF00704">
    <property type="entry name" value="Glyco_hydro_18"/>
    <property type="match status" value="1"/>
</dbReference>
<dbReference type="SMART" id="SM00636">
    <property type="entry name" value="Glyco_18"/>
    <property type="match status" value="1"/>
</dbReference>
<evidence type="ECO:0000313" key="6">
    <source>
        <dbReference type="EMBL" id="ACR72932.1"/>
    </source>
</evidence>
<dbReference type="InterPro" id="IPR029070">
    <property type="entry name" value="Chitinase_insertion_sf"/>
</dbReference>
<dbReference type="STRING" id="515620.EUBELI_01943"/>
<dbReference type="Gene3D" id="2.30.30.40">
    <property type="entry name" value="SH3 Domains"/>
    <property type="match status" value="1"/>
</dbReference>
<organism evidence="6 7">
    <name type="scientific">Lachnospira eligens (strain ATCC 27750 / DSM 3376 / VPI C15-48 / C15-B4)</name>
    <name type="common">Eubacterium eligens</name>
    <dbReference type="NCBI Taxonomy" id="515620"/>
    <lineage>
        <taxon>Bacteria</taxon>
        <taxon>Bacillati</taxon>
        <taxon>Bacillota</taxon>
        <taxon>Clostridia</taxon>
        <taxon>Lachnospirales</taxon>
        <taxon>Lachnospiraceae</taxon>
        <taxon>Lachnospira</taxon>
    </lineage>
</organism>
<dbReference type="SUPFAM" id="SSF55383">
    <property type="entry name" value="Copper amine oxidase, domain N"/>
    <property type="match status" value="1"/>
</dbReference>
<comment type="similarity">
    <text evidence="4">Belongs to the glycosyl hydrolase 18 family.</text>
</comment>
<evidence type="ECO:0000313" key="7">
    <source>
        <dbReference type="Proteomes" id="UP000001476"/>
    </source>
</evidence>
<accession>C4Z4P3</accession>
<dbReference type="GeneID" id="41356590"/>
<dbReference type="eggNOG" id="COG3858">
    <property type="taxonomic scope" value="Bacteria"/>
</dbReference>
<dbReference type="RefSeq" id="WP_012740164.1">
    <property type="nucleotide sequence ID" value="NC_012778.1"/>
</dbReference>
<evidence type="ECO:0000256" key="1">
    <source>
        <dbReference type="ARBA" id="ARBA00022801"/>
    </source>
</evidence>
<dbReference type="PANTHER" id="PTHR46066">
    <property type="entry name" value="CHITINASE DOMAIN-CONTAINING PROTEIN 1 FAMILY MEMBER"/>
    <property type="match status" value="1"/>
</dbReference>
<dbReference type="HOGENOM" id="CLU_020253_0_0_9"/>
<dbReference type="InterPro" id="IPR012854">
    <property type="entry name" value="Cu_amine_oxidase-like_N"/>
</dbReference>
<dbReference type="KEGG" id="eel:EUBELI_01943"/>
<keyword evidence="2 3" id="KW-0326">Glycosidase</keyword>
<dbReference type="SUPFAM" id="SSF51445">
    <property type="entry name" value="(Trans)glycosidases"/>
    <property type="match status" value="1"/>
</dbReference>
<dbReference type="EMBL" id="CP001104">
    <property type="protein sequence ID" value="ACR72932.1"/>
    <property type="molecule type" value="Genomic_DNA"/>
</dbReference>
<sequence>MVIIDGKQYSDTGVVTDGRHYLPQEFVADNINAGFYYDKESQAVLYSDSSYMYTYMSGKNVYTDDTGKTYNTDYPVVIDINGECFIAWEYIAEHTDCEYAYGSEPERINISIERENKQCVTVKKKSAVRYRGGIKSPVLEYVQKGDRLVYEDDLDDWIKVTTATGYTGYIKKTEASDTFEYIREEKNYETHNYNMKDDKVTLAWFQVSGVAGNSGIDNNIATASGVNVLAPTWYSVTDSSGSMSCYASAGLVNKMHQRGTDVWALVSDFDTNVDFAALYSSKKARTNMVNTLINDAEKYGFDGINLDFENIKSAYAKDYLQFVRELSIACERKGLVLSTDNYKPEAYNRCYNLKEQSRFVDYVIVMAYDEHYAGTDAGSVASLPFVKEAVEATVQLVGKEHVIAGIPFYTRIWTTTDGNTTSRAVGMQAAVDQLNSDGQVALWNDDCGQYVASYTVGNSTRQIWFEEEKSIEAKMQIIQENNVAGVAGWKLGLEKSSVWSVISKYNK</sequence>
<keyword evidence="7" id="KW-1185">Reference proteome</keyword>
<feature type="domain" description="GH18" evidence="5">
    <location>
        <begin position="199"/>
        <end position="507"/>
    </location>
</feature>
<dbReference type="InterPro" id="IPR001579">
    <property type="entry name" value="Glyco_hydro_18_chit_AS"/>
</dbReference>
<dbReference type="GO" id="GO:0008061">
    <property type="term" value="F:chitin binding"/>
    <property type="evidence" value="ECO:0007669"/>
    <property type="project" value="InterPro"/>
</dbReference>
<evidence type="ECO:0000256" key="2">
    <source>
        <dbReference type="ARBA" id="ARBA00023295"/>
    </source>
</evidence>
<dbReference type="PANTHER" id="PTHR46066:SF2">
    <property type="entry name" value="CHITINASE DOMAIN-CONTAINING PROTEIN 1"/>
    <property type="match status" value="1"/>
</dbReference>
<name>C4Z4P3_LACE2</name>
<dbReference type="PROSITE" id="PS01095">
    <property type="entry name" value="GH18_1"/>
    <property type="match status" value="1"/>
</dbReference>